<reference evidence="2 3" key="1">
    <citation type="submission" date="2016-05" db="EMBL/GenBank/DDBJ databases">
        <title>Draft genome sequence of Moraxella nonliquefaciens CCUG 348T.</title>
        <authorList>
            <person name="Salva-Serra F."/>
            <person name="Engstrom-Jakobsson H."/>
            <person name="Thorell K."/>
            <person name="Gonzales-Siles L."/>
            <person name="Karlsson R."/>
            <person name="Boulund F."/>
            <person name="Engstrand L."/>
            <person name="Kristiansson E."/>
            <person name="Moore E."/>
        </authorList>
    </citation>
    <scope>NUCLEOTIDE SEQUENCE [LARGE SCALE GENOMIC DNA]</scope>
    <source>
        <strain evidence="2 3">CCUG 348</strain>
    </source>
</reference>
<comment type="caution">
    <text evidence="2">The sequence shown here is derived from an EMBL/GenBank/DDBJ whole genome shotgun (WGS) entry which is preliminary data.</text>
</comment>
<dbReference type="EMBL" id="LXTW01000003">
    <property type="protein sequence ID" value="OBX87013.1"/>
    <property type="molecule type" value="Genomic_DNA"/>
</dbReference>
<feature type="transmembrane region" description="Helical" evidence="1">
    <location>
        <begin position="39"/>
        <end position="57"/>
    </location>
</feature>
<dbReference type="STRING" id="478.A7456_07545"/>
<organism evidence="2 3">
    <name type="scientific">Moraxella nonliquefaciens</name>
    <dbReference type="NCBI Taxonomy" id="478"/>
    <lineage>
        <taxon>Bacteria</taxon>
        <taxon>Pseudomonadati</taxon>
        <taxon>Pseudomonadota</taxon>
        <taxon>Gammaproteobacteria</taxon>
        <taxon>Moraxellales</taxon>
        <taxon>Moraxellaceae</taxon>
        <taxon>Moraxella</taxon>
    </lineage>
</organism>
<keyword evidence="1" id="KW-0812">Transmembrane</keyword>
<protein>
    <submittedName>
        <fullName evidence="2">Uncharacterized protein</fullName>
    </submittedName>
</protein>
<proteinExistence type="predicted"/>
<gene>
    <name evidence="2" type="ORF">A7456_07545</name>
</gene>
<evidence type="ECO:0000313" key="2">
    <source>
        <dbReference type="EMBL" id="OBX87013.1"/>
    </source>
</evidence>
<dbReference type="AlphaFoldDB" id="A0A1B8QRM3"/>
<dbReference type="Proteomes" id="UP000092575">
    <property type="component" value="Unassembled WGS sequence"/>
</dbReference>
<accession>A0A1B8QRM3</accession>
<keyword evidence="1" id="KW-1133">Transmembrane helix</keyword>
<name>A0A1B8QRM3_MORNO</name>
<evidence type="ECO:0000256" key="1">
    <source>
        <dbReference type="SAM" id="Phobius"/>
    </source>
</evidence>
<feature type="transmembrane region" description="Helical" evidence="1">
    <location>
        <begin position="7"/>
        <end position="27"/>
    </location>
</feature>
<evidence type="ECO:0000313" key="3">
    <source>
        <dbReference type="Proteomes" id="UP000092575"/>
    </source>
</evidence>
<sequence length="61" mass="7191">MKNFLIDIIYLIFVVIIAFIVTKTNYLELIDGNINVDKFYTDIIIIPICAILIRTIIKKMW</sequence>
<keyword evidence="1" id="KW-0472">Membrane</keyword>